<dbReference type="GO" id="GO:0005739">
    <property type="term" value="C:mitochondrion"/>
    <property type="evidence" value="ECO:0007669"/>
    <property type="project" value="TreeGrafter"/>
</dbReference>
<name>A0AAN8I6H5_9EURO</name>
<keyword evidence="3" id="KW-0812">Transmembrane</keyword>
<evidence type="ECO:0000256" key="1">
    <source>
        <dbReference type="ARBA" id="ARBA00004141"/>
    </source>
</evidence>
<evidence type="ECO:0000256" key="4">
    <source>
        <dbReference type="ARBA" id="ARBA00022989"/>
    </source>
</evidence>
<comment type="similarity">
    <text evidence="2 6">Belongs to the peroxisomal membrane protein PXMP2/4 family.</text>
</comment>
<gene>
    <name evidence="7" type="primary">SYM1</name>
    <name evidence="7" type="ORF">OHC33_007299</name>
</gene>
<dbReference type="PANTHER" id="PTHR11266">
    <property type="entry name" value="PEROXISOMAL MEMBRANE PROTEIN 2, PXMP2 MPV17"/>
    <property type="match status" value="1"/>
</dbReference>
<protein>
    <submittedName>
        <fullName evidence="7">Protein required for ethanol metabolism</fullName>
    </submittedName>
</protein>
<dbReference type="GO" id="GO:0016020">
    <property type="term" value="C:membrane"/>
    <property type="evidence" value="ECO:0007669"/>
    <property type="project" value="UniProtKB-SubCell"/>
</dbReference>
<proteinExistence type="inferred from homology"/>
<evidence type="ECO:0000313" key="8">
    <source>
        <dbReference type="Proteomes" id="UP001316803"/>
    </source>
</evidence>
<keyword evidence="5" id="KW-0472">Membrane</keyword>
<sequence>MVLRWYQARLAARPLLTQAATTAVLFGAGDALAQHAVEKRGLEKHSWARTARMVGYGGLVFGPAATKWYQILSKHVVLQSKTATTVARVLADQTVFATTNMAFFLSTMAYLEGESVQKKLEKAYIPGLKANWALWPAVQFVNFTYVPLEHRVLIVNIVSLGWNCFLSYLNSGS</sequence>
<keyword evidence="4" id="KW-1133">Transmembrane helix</keyword>
<comment type="caution">
    <text evidence="7">The sequence shown here is derived from an EMBL/GenBank/DDBJ whole genome shotgun (WGS) entry which is preliminary data.</text>
</comment>
<evidence type="ECO:0000256" key="3">
    <source>
        <dbReference type="ARBA" id="ARBA00022692"/>
    </source>
</evidence>
<dbReference type="InterPro" id="IPR007248">
    <property type="entry name" value="Mpv17_PMP22"/>
</dbReference>
<accession>A0AAN8I6H5</accession>
<evidence type="ECO:0000256" key="6">
    <source>
        <dbReference type="RuleBase" id="RU363053"/>
    </source>
</evidence>
<comment type="subcellular location">
    <subcellularLocation>
        <location evidence="1">Membrane</location>
        <topology evidence="1">Multi-pass membrane protein</topology>
    </subcellularLocation>
</comment>
<organism evidence="7 8">
    <name type="scientific">Knufia fluminis</name>
    <dbReference type="NCBI Taxonomy" id="191047"/>
    <lineage>
        <taxon>Eukaryota</taxon>
        <taxon>Fungi</taxon>
        <taxon>Dikarya</taxon>
        <taxon>Ascomycota</taxon>
        <taxon>Pezizomycotina</taxon>
        <taxon>Eurotiomycetes</taxon>
        <taxon>Chaetothyriomycetidae</taxon>
        <taxon>Chaetothyriales</taxon>
        <taxon>Trichomeriaceae</taxon>
        <taxon>Knufia</taxon>
    </lineage>
</organism>
<evidence type="ECO:0000256" key="2">
    <source>
        <dbReference type="ARBA" id="ARBA00006824"/>
    </source>
</evidence>
<keyword evidence="8" id="KW-1185">Reference proteome</keyword>
<dbReference type="Pfam" id="PF04117">
    <property type="entry name" value="Mpv17_PMP22"/>
    <property type="match status" value="1"/>
</dbReference>
<dbReference type="AlphaFoldDB" id="A0AAN8I6H5"/>
<evidence type="ECO:0000256" key="5">
    <source>
        <dbReference type="ARBA" id="ARBA00023136"/>
    </source>
</evidence>
<reference evidence="7 8" key="1">
    <citation type="submission" date="2022-12" db="EMBL/GenBank/DDBJ databases">
        <title>Genomic features and morphological characterization of a novel Knufia sp. strain isolated from spacecraft assembly facility.</title>
        <authorList>
            <person name="Teixeira M."/>
            <person name="Chander A.M."/>
            <person name="Stajich J.E."/>
            <person name="Venkateswaran K."/>
        </authorList>
    </citation>
    <scope>NUCLEOTIDE SEQUENCE [LARGE SCALE GENOMIC DNA]</scope>
    <source>
        <strain evidence="7 8">FJI-L2-BK-P2</strain>
    </source>
</reference>
<dbReference type="Proteomes" id="UP001316803">
    <property type="component" value="Unassembled WGS sequence"/>
</dbReference>
<evidence type="ECO:0000313" key="7">
    <source>
        <dbReference type="EMBL" id="KAK5951620.1"/>
    </source>
</evidence>
<dbReference type="PANTHER" id="PTHR11266:SF17">
    <property type="entry name" value="PROTEIN MPV17"/>
    <property type="match status" value="1"/>
</dbReference>
<dbReference type="EMBL" id="JAKLMC020000019">
    <property type="protein sequence ID" value="KAK5951620.1"/>
    <property type="molecule type" value="Genomic_DNA"/>
</dbReference>